<dbReference type="PROSITE" id="PS00095">
    <property type="entry name" value="C5_MTASE_2"/>
    <property type="match status" value="1"/>
</dbReference>
<evidence type="ECO:0000256" key="4">
    <source>
        <dbReference type="ARBA" id="ARBA00022747"/>
    </source>
</evidence>
<dbReference type="Gene3D" id="3.40.50.150">
    <property type="entry name" value="Vaccinia Virus protein VP39"/>
    <property type="match status" value="1"/>
</dbReference>
<keyword evidence="9" id="KW-1185">Reference proteome</keyword>
<proteinExistence type="inferred from homology"/>
<accession>B2IX50</accession>
<dbReference type="Gene3D" id="3.90.120.10">
    <property type="entry name" value="DNA Methylase, subunit A, domain 2"/>
    <property type="match status" value="1"/>
</dbReference>
<gene>
    <name evidence="8" type="ordered locus">Npun_R6310</name>
</gene>
<evidence type="ECO:0000256" key="6">
    <source>
        <dbReference type="RuleBase" id="RU000416"/>
    </source>
</evidence>
<dbReference type="PANTHER" id="PTHR46098:SF1">
    <property type="entry name" value="TRNA (CYTOSINE(38)-C(5))-METHYLTRANSFERASE"/>
    <property type="match status" value="1"/>
</dbReference>
<dbReference type="GO" id="GO:0032259">
    <property type="term" value="P:methylation"/>
    <property type="evidence" value="ECO:0007669"/>
    <property type="project" value="UniProtKB-KW"/>
</dbReference>
<keyword evidence="4" id="KW-0680">Restriction system</keyword>
<protein>
    <recommendedName>
        <fullName evidence="7">Cytosine-specific methyltransferase</fullName>
        <ecNumber evidence="7">2.1.1.37</ecNumber>
    </recommendedName>
</protein>
<dbReference type="GO" id="GO:0009307">
    <property type="term" value="P:DNA restriction-modification system"/>
    <property type="evidence" value="ECO:0007669"/>
    <property type="project" value="UniProtKB-KW"/>
</dbReference>
<dbReference type="PROSITE" id="PS00094">
    <property type="entry name" value="C5_MTASE_1"/>
    <property type="match status" value="1"/>
</dbReference>
<dbReference type="EMBL" id="CP001037">
    <property type="protein sequence ID" value="ACC84585.1"/>
    <property type="molecule type" value="Genomic_DNA"/>
</dbReference>
<dbReference type="PANTHER" id="PTHR46098">
    <property type="entry name" value="TRNA (CYTOSINE(38)-C(5))-METHYLTRANSFERASE"/>
    <property type="match status" value="1"/>
</dbReference>
<dbReference type="Proteomes" id="UP000001191">
    <property type="component" value="Chromosome"/>
</dbReference>
<evidence type="ECO:0000256" key="1">
    <source>
        <dbReference type="ARBA" id="ARBA00022603"/>
    </source>
</evidence>
<keyword evidence="3 5" id="KW-0949">S-adenosyl-L-methionine</keyword>
<dbReference type="CDD" id="cd00315">
    <property type="entry name" value="Cyt_C5_DNA_methylase"/>
    <property type="match status" value="1"/>
</dbReference>
<evidence type="ECO:0000313" key="9">
    <source>
        <dbReference type="Proteomes" id="UP000001191"/>
    </source>
</evidence>
<dbReference type="STRING" id="63737.Npun_R6310"/>
<feature type="active site" evidence="5">
    <location>
        <position position="88"/>
    </location>
</feature>
<reference evidence="8 9" key="2">
    <citation type="journal article" date="2013" name="Plant Physiol.">
        <title>A Nostoc punctiforme Sugar Transporter Necessary to Establish a Cyanobacterium-Plant Symbiosis.</title>
        <authorList>
            <person name="Ekman M."/>
            <person name="Picossi S."/>
            <person name="Campbell E.L."/>
            <person name="Meeks J.C."/>
            <person name="Flores E."/>
        </authorList>
    </citation>
    <scope>NUCLEOTIDE SEQUENCE [LARGE SCALE GENOMIC DNA]</scope>
    <source>
        <strain evidence="9">ATCC 29133 / PCC 73102</strain>
    </source>
</reference>
<dbReference type="InterPro" id="IPR001525">
    <property type="entry name" value="C5_MeTfrase"/>
</dbReference>
<keyword evidence="2 5" id="KW-0808">Transferase</keyword>
<dbReference type="InterPro" id="IPR031303">
    <property type="entry name" value="C5_meth_CS"/>
</dbReference>
<sequence length="331" mass="38232">MKEKYKDYTKNSSLRVVDLFAGCGGLSLGFQNAGFNIVAAFDNWKPAIDVYQKNFSHEIFDYDLNNLRKNYQIFREICPEIIIGGPPCQDFSSAGKRDENLGRGDLSIVFSEIVTSVLPQWFLIENVDLFRKSNKYKEVKQIFKNTGYGLSEIILDASLCGVPQKRKRFFCFGELQGKDEGLEPYLKKRLADKPMTIRDYLGNKLEIQYYYRHPRSYQRRGIFSIDEPSPTVRGVNRPIPKTYKKHPKDPVNVTENLRPLTTIERSYLQTFPETFIFEGTKTDLEQMIGNAVPVKLAEHVAQSILEYIKDNLNHSIRVTEKTYISEFSSNK</sequence>
<dbReference type="EC" id="2.1.1.37" evidence="7"/>
<keyword evidence="1 5" id="KW-0489">Methyltransferase</keyword>
<dbReference type="HOGENOM" id="CLU_006958_2_1_3"/>
<reference evidence="9" key="1">
    <citation type="submission" date="2008-04" db="EMBL/GenBank/DDBJ databases">
        <title>Complete sequence of chromosome of Nostoc punctiforme ATCC 29133.</title>
        <authorList>
            <consortium name="US DOE Joint Genome Institute"/>
            <person name="Copeland A."/>
            <person name="Lucas S."/>
            <person name="Lapidus A."/>
            <person name="Glavina del Rio T."/>
            <person name="Dalin E."/>
            <person name="Tice H."/>
            <person name="Pitluck S."/>
            <person name="Chain P."/>
            <person name="Malfatti S."/>
            <person name="Shin M."/>
            <person name="Vergez L."/>
            <person name="Schmutz J."/>
            <person name="Larimer F."/>
            <person name="Land M."/>
            <person name="Hauser L."/>
            <person name="Kyrpides N."/>
            <person name="Kim E."/>
            <person name="Meeks J.C."/>
            <person name="Elhai J."/>
            <person name="Campbell E.L."/>
            <person name="Thiel T."/>
            <person name="Longmire J."/>
            <person name="Potts M."/>
            <person name="Atlas R."/>
        </authorList>
    </citation>
    <scope>NUCLEOTIDE SEQUENCE [LARGE SCALE GENOMIC DNA]</scope>
    <source>
        <strain evidence="9">ATCC 29133 / PCC 73102</strain>
    </source>
</reference>
<dbReference type="RefSeq" id="WP_012412524.1">
    <property type="nucleotide sequence ID" value="NC_010628.1"/>
</dbReference>
<dbReference type="AlphaFoldDB" id="B2IX50"/>
<dbReference type="PRINTS" id="PR00105">
    <property type="entry name" value="C5METTRFRASE"/>
</dbReference>
<dbReference type="InterPro" id="IPR029063">
    <property type="entry name" value="SAM-dependent_MTases_sf"/>
</dbReference>
<dbReference type="InterPro" id="IPR050750">
    <property type="entry name" value="C5-MTase"/>
</dbReference>
<dbReference type="KEGG" id="npu:Npun_R6310"/>
<evidence type="ECO:0000256" key="7">
    <source>
        <dbReference type="RuleBase" id="RU000417"/>
    </source>
</evidence>
<dbReference type="SUPFAM" id="SSF53335">
    <property type="entry name" value="S-adenosyl-L-methionine-dependent methyltransferases"/>
    <property type="match status" value="1"/>
</dbReference>
<dbReference type="NCBIfam" id="TIGR00675">
    <property type="entry name" value="dcm"/>
    <property type="match status" value="1"/>
</dbReference>
<comment type="similarity">
    <text evidence="5 6">Belongs to the class I-like SAM-binding methyltransferase superfamily. C5-methyltransferase family.</text>
</comment>
<dbReference type="Pfam" id="PF00145">
    <property type="entry name" value="DNA_methylase"/>
    <property type="match status" value="1"/>
</dbReference>
<dbReference type="PROSITE" id="PS51679">
    <property type="entry name" value="SAM_MT_C5"/>
    <property type="match status" value="1"/>
</dbReference>
<dbReference type="eggNOG" id="COG0270">
    <property type="taxonomic scope" value="Bacteria"/>
</dbReference>
<dbReference type="OrthoDB" id="451520at2"/>
<comment type="catalytic activity">
    <reaction evidence="7">
        <text>a 2'-deoxycytidine in DNA + S-adenosyl-L-methionine = a 5-methyl-2'-deoxycytidine in DNA + S-adenosyl-L-homocysteine + H(+)</text>
        <dbReference type="Rhea" id="RHEA:13681"/>
        <dbReference type="Rhea" id="RHEA-COMP:11369"/>
        <dbReference type="Rhea" id="RHEA-COMP:11370"/>
        <dbReference type="ChEBI" id="CHEBI:15378"/>
        <dbReference type="ChEBI" id="CHEBI:57856"/>
        <dbReference type="ChEBI" id="CHEBI:59789"/>
        <dbReference type="ChEBI" id="CHEBI:85452"/>
        <dbReference type="ChEBI" id="CHEBI:85454"/>
        <dbReference type="EC" id="2.1.1.37"/>
    </reaction>
</comment>
<name>B2IX50_NOSP7</name>
<dbReference type="EnsemblBacteria" id="ACC84585">
    <property type="protein sequence ID" value="ACC84585"/>
    <property type="gene ID" value="Npun_R6310"/>
</dbReference>
<evidence type="ECO:0000313" key="8">
    <source>
        <dbReference type="EMBL" id="ACC84585.1"/>
    </source>
</evidence>
<evidence type="ECO:0000256" key="2">
    <source>
        <dbReference type="ARBA" id="ARBA00022679"/>
    </source>
</evidence>
<organism evidence="8 9">
    <name type="scientific">Nostoc punctiforme (strain ATCC 29133 / PCC 73102)</name>
    <dbReference type="NCBI Taxonomy" id="63737"/>
    <lineage>
        <taxon>Bacteria</taxon>
        <taxon>Bacillati</taxon>
        <taxon>Cyanobacteriota</taxon>
        <taxon>Cyanophyceae</taxon>
        <taxon>Nostocales</taxon>
        <taxon>Nostocaceae</taxon>
        <taxon>Nostoc</taxon>
    </lineage>
</organism>
<dbReference type="GO" id="GO:0003886">
    <property type="term" value="F:DNA (cytosine-5-)-methyltransferase activity"/>
    <property type="evidence" value="ECO:0007669"/>
    <property type="project" value="UniProtKB-EC"/>
</dbReference>
<dbReference type="PhylomeDB" id="B2IX50"/>
<evidence type="ECO:0000256" key="5">
    <source>
        <dbReference type="PROSITE-ProRule" id="PRU01016"/>
    </source>
</evidence>
<dbReference type="REBASE" id="18114">
    <property type="entry name" value="M.NpuORF6310P"/>
</dbReference>
<evidence type="ECO:0000256" key="3">
    <source>
        <dbReference type="ARBA" id="ARBA00022691"/>
    </source>
</evidence>
<dbReference type="InterPro" id="IPR018117">
    <property type="entry name" value="C5_DNA_meth_AS"/>
</dbReference>